<reference evidence="1 2" key="1">
    <citation type="journal article" date="2023" name="Sci. Data">
        <title>Genome assembly of the Korean intertidal mud-creeper Batillaria attramentaria.</title>
        <authorList>
            <person name="Patra A.K."/>
            <person name="Ho P.T."/>
            <person name="Jun S."/>
            <person name="Lee S.J."/>
            <person name="Kim Y."/>
            <person name="Won Y.J."/>
        </authorList>
    </citation>
    <scope>NUCLEOTIDE SEQUENCE [LARGE SCALE GENOMIC DNA]</scope>
    <source>
        <strain evidence="1">Wonlab-2016</strain>
    </source>
</reference>
<feature type="non-terminal residue" evidence="1">
    <location>
        <position position="222"/>
    </location>
</feature>
<dbReference type="Proteomes" id="UP001519460">
    <property type="component" value="Unassembled WGS sequence"/>
</dbReference>
<dbReference type="AlphaFoldDB" id="A0ABD0JHN1"/>
<dbReference type="EMBL" id="JACVVK020000435">
    <property type="protein sequence ID" value="KAK7474517.1"/>
    <property type="molecule type" value="Genomic_DNA"/>
</dbReference>
<gene>
    <name evidence="1" type="ORF">BaRGS_00034271</name>
</gene>
<organism evidence="1 2">
    <name type="scientific">Batillaria attramentaria</name>
    <dbReference type="NCBI Taxonomy" id="370345"/>
    <lineage>
        <taxon>Eukaryota</taxon>
        <taxon>Metazoa</taxon>
        <taxon>Spiralia</taxon>
        <taxon>Lophotrochozoa</taxon>
        <taxon>Mollusca</taxon>
        <taxon>Gastropoda</taxon>
        <taxon>Caenogastropoda</taxon>
        <taxon>Sorbeoconcha</taxon>
        <taxon>Cerithioidea</taxon>
        <taxon>Batillariidae</taxon>
        <taxon>Batillaria</taxon>
    </lineage>
</organism>
<keyword evidence="2" id="KW-1185">Reference proteome</keyword>
<evidence type="ECO:0000313" key="2">
    <source>
        <dbReference type="Proteomes" id="UP001519460"/>
    </source>
</evidence>
<evidence type="ECO:0000313" key="1">
    <source>
        <dbReference type="EMBL" id="KAK7474517.1"/>
    </source>
</evidence>
<sequence length="222" mass="25510">MASKDVTEQSERRRAFLDVVMQGEWSWALKLLDAGVNVKKRDVRFTVKTCFCLNLWHGVVEVCLRFDRNTIGKRLVRRVLQTAIRNREVDNFVKLWNALRVIYWSDVVQSLIQRAFESRRYKFVQKLCQCDELLCSFEIADVAIQEAANAKKWNFIRSIIDSGAGCISVDQFVQILQTIVNAPTSWKRAVPLLDQAYKDDELYASELLDEAPDSLDGSALAD</sequence>
<name>A0ABD0JHN1_9CAEN</name>
<accession>A0ABD0JHN1</accession>
<proteinExistence type="predicted"/>
<protein>
    <submittedName>
        <fullName evidence="1">Uncharacterized protein</fullName>
    </submittedName>
</protein>
<comment type="caution">
    <text evidence="1">The sequence shown here is derived from an EMBL/GenBank/DDBJ whole genome shotgun (WGS) entry which is preliminary data.</text>
</comment>